<comment type="caution">
    <text evidence="2">The sequence shown here is derived from an EMBL/GenBank/DDBJ whole genome shotgun (WGS) entry which is preliminary data.</text>
</comment>
<dbReference type="EMBL" id="JBEPNW010000002">
    <property type="protein sequence ID" value="MET3867862.1"/>
    <property type="molecule type" value="Genomic_DNA"/>
</dbReference>
<keyword evidence="3" id="KW-1185">Reference proteome</keyword>
<dbReference type="RefSeq" id="WP_209650664.1">
    <property type="nucleotide sequence ID" value="NZ_JBEPNV010000001.1"/>
</dbReference>
<proteinExistence type="predicted"/>
<name>A0ABV2NMW1_9HYPH</name>
<reference evidence="2 3" key="1">
    <citation type="submission" date="2024-06" db="EMBL/GenBank/DDBJ databases">
        <title>Genomics of switchgrass bacterial isolates.</title>
        <authorList>
            <person name="Shade A."/>
        </authorList>
    </citation>
    <scope>NUCLEOTIDE SEQUENCE [LARGE SCALE GENOMIC DNA]</scope>
    <source>
        <strain evidence="2 3">PvP084</strain>
    </source>
</reference>
<gene>
    <name evidence="2" type="ORF">ABIC20_005171</name>
</gene>
<evidence type="ECO:0000256" key="1">
    <source>
        <dbReference type="SAM" id="MobiDB-lite"/>
    </source>
</evidence>
<feature type="region of interest" description="Disordered" evidence="1">
    <location>
        <begin position="1"/>
        <end position="23"/>
    </location>
</feature>
<sequence>MSALTDAQARRDAGMEAAAEAERRDQPEYAPALYAAILAVARRQSTVHVDDVLPILTVRAQHFNAAGSVWARAIRDGVIVRTGRVRACRTDRTKHAHQSPVYRSMLFADAPAAAAPARRSPTRPAALPGQIDLFSNAGGAL</sequence>
<accession>A0ABV2NMW1</accession>
<feature type="compositionally biased region" description="Basic and acidic residues" evidence="1">
    <location>
        <begin position="8"/>
        <end position="23"/>
    </location>
</feature>
<protein>
    <submittedName>
        <fullName evidence="2">Uncharacterized protein</fullName>
    </submittedName>
</protein>
<evidence type="ECO:0000313" key="2">
    <source>
        <dbReference type="EMBL" id="MET3867862.1"/>
    </source>
</evidence>
<dbReference type="Proteomes" id="UP001549119">
    <property type="component" value="Unassembled WGS sequence"/>
</dbReference>
<evidence type="ECO:0000313" key="3">
    <source>
        <dbReference type="Proteomes" id="UP001549119"/>
    </source>
</evidence>
<organism evidence="2 3">
    <name type="scientific">Methylobacterium radiotolerans</name>
    <dbReference type="NCBI Taxonomy" id="31998"/>
    <lineage>
        <taxon>Bacteria</taxon>
        <taxon>Pseudomonadati</taxon>
        <taxon>Pseudomonadota</taxon>
        <taxon>Alphaproteobacteria</taxon>
        <taxon>Hyphomicrobiales</taxon>
        <taxon>Methylobacteriaceae</taxon>
        <taxon>Methylobacterium</taxon>
    </lineage>
</organism>